<dbReference type="Pfam" id="PF04965">
    <property type="entry name" value="GPW_gp25"/>
    <property type="match status" value="1"/>
</dbReference>
<evidence type="ECO:0000259" key="1">
    <source>
        <dbReference type="Pfam" id="PF04965"/>
    </source>
</evidence>
<protein>
    <submittedName>
        <fullName evidence="2">Baseplate protein</fullName>
    </submittedName>
</protein>
<dbReference type="Proteomes" id="UP000638263">
    <property type="component" value="Unassembled WGS sequence"/>
</dbReference>
<dbReference type="InterPro" id="IPR007048">
    <property type="entry name" value="IraD/Gp25-like"/>
</dbReference>
<accession>A0A917RLZ7</accession>
<evidence type="ECO:0000313" key="2">
    <source>
        <dbReference type="EMBL" id="GGL14656.1"/>
    </source>
</evidence>
<dbReference type="AlphaFoldDB" id="A0A917RLZ7"/>
<feature type="domain" description="IraD/Gp25-like" evidence="1">
    <location>
        <begin position="27"/>
        <end position="117"/>
    </location>
</feature>
<comment type="caution">
    <text evidence="2">The sequence shown here is derived from an EMBL/GenBank/DDBJ whole genome shotgun (WGS) entry which is preliminary data.</text>
</comment>
<organism evidence="2 3">
    <name type="scientific">Nocardia jinanensis</name>
    <dbReference type="NCBI Taxonomy" id="382504"/>
    <lineage>
        <taxon>Bacteria</taxon>
        <taxon>Bacillati</taxon>
        <taxon>Actinomycetota</taxon>
        <taxon>Actinomycetes</taxon>
        <taxon>Mycobacteriales</taxon>
        <taxon>Nocardiaceae</taxon>
        <taxon>Nocardia</taxon>
    </lineage>
</organism>
<evidence type="ECO:0000313" key="3">
    <source>
        <dbReference type="Proteomes" id="UP000638263"/>
    </source>
</evidence>
<name>A0A917RLZ7_9NOCA</name>
<reference evidence="2" key="2">
    <citation type="submission" date="2020-09" db="EMBL/GenBank/DDBJ databases">
        <authorList>
            <person name="Sun Q."/>
            <person name="Zhou Y."/>
        </authorList>
    </citation>
    <scope>NUCLEOTIDE SEQUENCE</scope>
    <source>
        <strain evidence="2">CGMCC 4.3508</strain>
    </source>
</reference>
<dbReference type="EMBL" id="BMMH01000005">
    <property type="protein sequence ID" value="GGL14656.1"/>
    <property type="molecule type" value="Genomic_DNA"/>
</dbReference>
<sequence>MDSRSFLGSGYRFPVTIGPDGGFGLSAGERSVTESIWLVLSTARGERVMNPEFGCAVHELVLAPVTDATFAIVAHHVRESLTRWEPRIEVLDVRVTQEGDLSEVLLVAIDYRLEDNNAMHNLVYPFYIGEGELR</sequence>
<proteinExistence type="predicted"/>
<gene>
    <name evidence="2" type="ORF">GCM10011588_31470</name>
</gene>
<keyword evidence="3" id="KW-1185">Reference proteome</keyword>
<reference evidence="2" key="1">
    <citation type="journal article" date="2014" name="Int. J. Syst. Evol. Microbiol.">
        <title>Complete genome sequence of Corynebacterium casei LMG S-19264T (=DSM 44701T), isolated from a smear-ripened cheese.</title>
        <authorList>
            <consortium name="US DOE Joint Genome Institute (JGI-PGF)"/>
            <person name="Walter F."/>
            <person name="Albersmeier A."/>
            <person name="Kalinowski J."/>
            <person name="Ruckert C."/>
        </authorList>
    </citation>
    <scope>NUCLEOTIDE SEQUENCE</scope>
    <source>
        <strain evidence="2">CGMCC 4.3508</strain>
    </source>
</reference>
<dbReference type="SUPFAM" id="SSF160719">
    <property type="entry name" value="gpW/gp25-like"/>
    <property type="match status" value="1"/>
</dbReference>
<dbReference type="Gene3D" id="3.10.450.40">
    <property type="match status" value="1"/>
</dbReference>